<dbReference type="Pfam" id="PF19880">
    <property type="entry name" value="DUF6353"/>
    <property type="match status" value="1"/>
</dbReference>
<sequence>MNIFGTIKNTLSLVGGKASLLFKKCGPTTMTVVGVGGVVATVVIACVATTKAEPILDKTKERIDKAKENEDSKAQSKEIAVAYGKAAIDFAKLYAPAATVGTISIAMILGSHHILKKENAALMAMTSALSQSFAEYRKRVAEDVGEEKDLEYYHGIKKTTNVIVDPETGEQTTTTTYVQEKPSVSIYGKIFDKLNDNWSSSASMNLMFLRGIQDEMNYILKAKGHVFLNEVYDRLGFPRTYAGQFVGWVYGGNGDSKIDFGIYDITDKMKTAFVNGWEPSVMLDFNVDGDIMYILKKNASEEAKDMADEIENCKEYLRNR</sequence>
<proteinExistence type="predicted"/>
<dbReference type="EMBL" id="BK015703">
    <property type="protein sequence ID" value="DAE20950.1"/>
    <property type="molecule type" value="Genomic_DNA"/>
</dbReference>
<dbReference type="InterPro" id="IPR045933">
    <property type="entry name" value="DUF6353"/>
</dbReference>
<organism evidence="1">
    <name type="scientific">Siphoviridae sp. ctgBD49</name>
    <dbReference type="NCBI Taxonomy" id="2826420"/>
    <lineage>
        <taxon>Viruses</taxon>
        <taxon>Duplodnaviria</taxon>
        <taxon>Heunggongvirae</taxon>
        <taxon>Uroviricota</taxon>
        <taxon>Caudoviricetes</taxon>
    </lineage>
</organism>
<protein>
    <submittedName>
        <fullName evidence="1">Uncharacterized protein</fullName>
    </submittedName>
</protein>
<evidence type="ECO:0000313" key="1">
    <source>
        <dbReference type="EMBL" id="DAE20950.1"/>
    </source>
</evidence>
<reference evidence="1" key="1">
    <citation type="journal article" date="2021" name="Proc. Natl. Acad. Sci. U.S.A.">
        <title>A Catalog of Tens of Thousands of Viruses from Human Metagenomes Reveals Hidden Associations with Chronic Diseases.</title>
        <authorList>
            <person name="Tisza M.J."/>
            <person name="Buck C.B."/>
        </authorList>
    </citation>
    <scope>NUCLEOTIDE SEQUENCE</scope>
    <source>
        <strain evidence="1">CtgBD49</strain>
    </source>
</reference>
<name>A0A8S5QNZ4_9CAUD</name>
<accession>A0A8S5QNZ4</accession>